<protein>
    <submittedName>
        <fullName evidence="3">Amidohydrolase family protein</fullName>
    </submittedName>
</protein>
<evidence type="ECO:0000313" key="3">
    <source>
        <dbReference type="EMBL" id="MFB9817947.1"/>
    </source>
</evidence>
<accession>A0ABV5XTD2</accession>
<dbReference type="RefSeq" id="WP_234753504.1">
    <property type="nucleotide sequence ID" value="NZ_BAAAWN010000001.1"/>
</dbReference>
<proteinExistence type="predicted"/>
<comment type="caution">
    <text evidence="3">The sequence shown here is derived from an EMBL/GenBank/DDBJ whole genome shotgun (WGS) entry which is preliminary data.</text>
</comment>
<dbReference type="InterPro" id="IPR032465">
    <property type="entry name" value="ACMSD"/>
</dbReference>
<evidence type="ECO:0000259" key="2">
    <source>
        <dbReference type="Pfam" id="PF04909"/>
    </source>
</evidence>
<reference evidence="3 4" key="1">
    <citation type="submission" date="2024-09" db="EMBL/GenBank/DDBJ databases">
        <authorList>
            <person name="Sun Q."/>
            <person name="Mori K."/>
        </authorList>
    </citation>
    <scope>NUCLEOTIDE SEQUENCE [LARGE SCALE GENOMIC DNA]</scope>
    <source>
        <strain evidence="3 4">JCM 1334</strain>
    </source>
</reference>
<keyword evidence="4" id="KW-1185">Reference proteome</keyword>
<dbReference type="InterPro" id="IPR032466">
    <property type="entry name" value="Metal_Hydrolase"/>
</dbReference>
<dbReference type="Proteomes" id="UP001589702">
    <property type="component" value="Unassembled WGS sequence"/>
</dbReference>
<dbReference type="Gene3D" id="3.20.20.140">
    <property type="entry name" value="Metal-dependent hydrolases"/>
    <property type="match status" value="1"/>
</dbReference>
<dbReference type="InterPro" id="IPR006680">
    <property type="entry name" value="Amidohydro-rel"/>
</dbReference>
<organism evidence="3 4">
    <name type="scientific">Arthrobacter ramosus</name>
    <dbReference type="NCBI Taxonomy" id="1672"/>
    <lineage>
        <taxon>Bacteria</taxon>
        <taxon>Bacillati</taxon>
        <taxon>Actinomycetota</taxon>
        <taxon>Actinomycetes</taxon>
        <taxon>Micrococcales</taxon>
        <taxon>Micrococcaceae</taxon>
        <taxon>Arthrobacter</taxon>
    </lineage>
</organism>
<dbReference type="EMBL" id="JBHMBC010000002">
    <property type="protein sequence ID" value="MFB9817947.1"/>
    <property type="molecule type" value="Genomic_DNA"/>
</dbReference>
<dbReference type="Pfam" id="PF04909">
    <property type="entry name" value="Amidohydro_2"/>
    <property type="match status" value="1"/>
</dbReference>
<keyword evidence="1" id="KW-0456">Lyase</keyword>
<dbReference type="PANTHER" id="PTHR21240">
    <property type="entry name" value="2-AMINO-3-CARBOXYLMUCONATE-6-SEMIALDEHYDE DECARBOXYLASE"/>
    <property type="match status" value="1"/>
</dbReference>
<sequence length="270" mass="29399">MDLTYKPYLKTSPIIDGHAHMGHYRNFAIPNNDADGMIARFDAVGIDVACVSHHAGISADHEYGNSMVADAVRRHPNRLVGFCVINPNYPKTAASEIARCFGQPGFRGFKVHPELHGDYPLDGPGYRAMWEFANANGLPVLSHSYFGGDRLATFESVASKYPDATIFLGHAGIDLGADNALALLDRTSNVLLDMTAIQRHCSAVEYLGNRADPTRLTWGSDSPFIDPGIILGAVVHADIPDEVRTAILYENLARALKIKVVDGVIEEADR</sequence>
<evidence type="ECO:0000256" key="1">
    <source>
        <dbReference type="ARBA" id="ARBA00023239"/>
    </source>
</evidence>
<feature type="domain" description="Amidohydrolase-related" evidence="2">
    <location>
        <begin position="15"/>
        <end position="256"/>
    </location>
</feature>
<name>A0ABV5XTD2_ARTRM</name>
<evidence type="ECO:0000313" key="4">
    <source>
        <dbReference type="Proteomes" id="UP001589702"/>
    </source>
</evidence>
<gene>
    <name evidence="3" type="ORF">ACFFP1_00355</name>
</gene>
<dbReference type="SUPFAM" id="SSF51556">
    <property type="entry name" value="Metallo-dependent hydrolases"/>
    <property type="match status" value="1"/>
</dbReference>